<dbReference type="OrthoDB" id="582667at2"/>
<organism evidence="1 2">
    <name type="scientific">Dulcicalothrix desertica PCC 7102</name>
    <dbReference type="NCBI Taxonomy" id="232991"/>
    <lineage>
        <taxon>Bacteria</taxon>
        <taxon>Bacillati</taxon>
        <taxon>Cyanobacteriota</taxon>
        <taxon>Cyanophyceae</taxon>
        <taxon>Nostocales</taxon>
        <taxon>Calotrichaceae</taxon>
        <taxon>Dulcicalothrix</taxon>
    </lineage>
</organism>
<sequence>MSSKPKGWYKNITLRPVLPVDGYESYEKICGNVANIYFSTNEEEVRRLVLRKPKESMCITVYTFFKVGQAKCPAYWVGGDLITALMQSNLSVEIEKLNWAMVSGIFMLPLGAILSPENHSITAIYWHYDTDNGLLYWVGVDDLSSYCRRFSIINNENKLIYNDIKELDAGVVVEFNQHLQSIFLRLLLIMECRPEYVETESARVVVNKGFSKKNDKDYYQPLWIGKDYRLKREGKESTSGATGSSKAPHWRRGFLRNQAYGEGYKERKLVWIEPVFVVGGE</sequence>
<evidence type="ECO:0000313" key="2">
    <source>
        <dbReference type="Proteomes" id="UP000271624"/>
    </source>
</evidence>
<dbReference type="AlphaFoldDB" id="A0A433UH57"/>
<dbReference type="Pfam" id="PF26125">
    <property type="entry name" value="AcrVA2-like"/>
    <property type="match status" value="1"/>
</dbReference>
<name>A0A433UH57_9CYAN</name>
<keyword evidence="2" id="KW-1185">Reference proteome</keyword>
<protein>
    <submittedName>
        <fullName evidence="1">Uncharacterized protein</fullName>
    </submittedName>
</protein>
<gene>
    <name evidence="1" type="ORF">DSM106972_097380</name>
</gene>
<comment type="caution">
    <text evidence="1">The sequence shown here is derived from an EMBL/GenBank/DDBJ whole genome shotgun (WGS) entry which is preliminary data.</text>
</comment>
<accession>A0A433UH57</accession>
<dbReference type="Proteomes" id="UP000271624">
    <property type="component" value="Unassembled WGS sequence"/>
</dbReference>
<dbReference type="InterPro" id="IPR058915">
    <property type="entry name" value="AcrVA2-like"/>
</dbReference>
<evidence type="ECO:0000313" key="1">
    <source>
        <dbReference type="EMBL" id="RUS93144.1"/>
    </source>
</evidence>
<proteinExistence type="predicted"/>
<dbReference type="RefSeq" id="WP_127087631.1">
    <property type="nucleotide sequence ID" value="NZ_RSCL01000063.1"/>
</dbReference>
<reference evidence="1" key="2">
    <citation type="journal article" date="2019" name="Genome Biol. Evol.">
        <title>Day and night: Metabolic profiles and evolutionary relationships of six axenic non-marine cyanobacteria.</title>
        <authorList>
            <person name="Will S.E."/>
            <person name="Henke P."/>
            <person name="Boedeker C."/>
            <person name="Huang S."/>
            <person name="Brinkmann H."/>
            <person name="Rohde M."/>
            <person name="Jarek M."/>
            <person name="Friedl T."/>
            <person name="Seufert S."/>
            <person name="Schumacher M."/>
            <person name="Overmann J."/>
            <person name="Neumann-Schaal M."/>
            <person name="Petersen J."/>
        </authorList>
    </citation>
    <scope>NUCLEOTIDE SEQUENCE [LARGE SCALE GENOMIC DNA]</scope>
    <source>
        <strain evidence="1">PCC 7102</strain>
    </source>
</reference>
<dbReference type="EMBL" id="RSCL01000063">
    <property type="protein sequence ID" value="RUS93144.1"/>
    <property type="molecule type" value="Genomic_DNA"/>
</dbReference>
<reference evidence="1" key="1">
    <citation type="submission" date="2018-12" db="EMBL/GenBank/DDBJ databases">
        <authorList>
            <person name="Will S."/>
            <person name="Neumann-Schaal M."/>
            <person name="Henke P."/>
        </authorList>
    </citation>
    <scope>NUCLEOTIDE SEQUENCE</scope>
    <source>
        <strain evidence="1">PCC 7102</strain>
    </source>
</reference>